<accession>A0A177EBW8</accession>
<dbReference type="InterPro" id="IPR047002">
    <property type="entry name" value="Tcp10_C_sf"/>
</dbReference>
<evidence type="ECO:0000256" key="1">
    <source>
        <dbReference type="SAM" id="Coils"/>
    </source>
</evidence>
<evidence type="ECO:0000313" key="3">
    <source>
        <dbReference type="Proteomes" id="UP000185944"/>
    </source>
</evidence>
<dbReference type="EMBL" id="LTDL01000042">
    <property type="protein sequence ID" value="OAG29001.1"/>
    <property type="molecule type" value="Genomic_DNA"/>
</dbReference>
<name>A0A177EBW8_9MICR</name>
<dbReference type="OrthoDB" id="10252174at2759"/>
<keyword evidence="3" id="KW-1185">Reference proteome</keyword>
<evidence type="ECO:0000313" key="2">
    <source>
        <dbReference type="EMBL" id="OAG29001.1"/>
    </source>
</evidence>
<comment type="caution">
    <text evidence="2">The sequence shown here is derived from an EMBL/GenBank/DDBJ whole genome shotgun (WGS) entry which is preliminary data.</text>
</comment>
<dbReference type="RefSeq" id="XP_067543746.1">
    <property type="nucleotide sequence ID" value="XM_067688558.1"/>
</dbReference>
<protein>
    <recommendedName>
        <fullName evidence="4">Centromere protein J C-terminal domain-containing protein</fullName>
    </recommendedName>
</protein>
<keyword evidence="1" id="KW-0175">Coiled coil</keyword>
<evidence type="ECO:0008006" key="4">
    <source>
        <dbReference type="Google" id="ProtNLM"/>
    </source>
</evidence>
<dbReference type="GeneID" id="93647490"/>
<dbReference type="Proteomes" id="UP000185944">
    <property type="component" value="Unassembled WGS sequence"/>
</dbReference>
<dbReference type="Gene3D" id="2.60.450.20">
    <property type="match status" value="1"/>
</dbReference>
<dbReference type="AlphaFoldDB" id="A0A177EBW8"/>
<dbReference type="VEuPathDB" id="MicrosporidiaDB:NEDG_01140"/>
<organism evidence="2 3">
    <name type="scientific">Nematocida displodere</name>
    <dbReference type="NCBI Taxonomy" id="1805483"/>
    <lineage>
        <taxon>Eukaryota</taxon>
        <taxon>Fungi</taxon>
        <taxon>Fungi incertae sedis</taxon>
        <taxon>Microsporidia</taxon>
        <taxon>Nematocida</taxon>
    </lineage>
</organism>
<feature type="coiled-coil region" evidence="1">
    <location>
        <begin position="24"/>
        <end position="55"/>
    </location>
</feature>
<gene>
    <name evidence="2" type="ORF">NEDG_01140</name>
</gene>
<reference evidence="2 3" key="1">
    <citation type="submission" date="2016-02" db="EMBL/GenBank/DDBJ databases">
        <title>Discovery of a natural microsporidian pathogen with a broad tissue tropism in Caenorhabditis elegans.</title>
        <authorList>
            <person name="Luallen R.J."/>
            <person name="Reinke A.W."/>
            <person name="Tong L."/>
            <person name="Botts M.R."/>
            <person name="Felix M.-A."/>
            <person name="Troemel E.R."/>
        </authorList>
    </citation>
    <scope>NUCLEOTIDE SEQUENCE [LARGE SCALE GENOMIC DNA]</scope>
    <source>
        <strain evidence="2 3">JUm2807</strain>
    </source>
</reference>
<proteinExistence type="predicted"/>
<sequence length="133" mass="15433">MEEVLKEKVKSIDSIIAKMKTHGEHSLVELLKEEIDKLKRLNEEYETQLSNKTVKNKETTATKTKYTLSDGSIYVINKGKNYKYLYDSNTSVITYEFSNGQIERTFPTGIKEIRRTDGKIIIKTSEKEYDVIN</sequence>